<proteinExistence type="predicted"/>
<dbReference type="EMBL" id="AGNK02002659">
    <property type="status" value="NOT_ANNOTATED_CDS"/>
    <property type="molecule type" value="Genomic_DNA"/>
</dbReference>
<dbReference type="InterPro" id="IPR053772">
    <property type="entry name" value="At1g61320/At1g61330-like"/>
</dbReference>
<accession>K3Y3K4</accession>
<sequence length="522" mass="58742">MAQLLGASSSKKRRPGSAAADPGPAPLKPAIRTGALSTRWPALWARRWPAPSSLDLHLRPGDDPEELLRSLECRGRRRLDRFSLTIHPYRSPLLPRVTDPQRFLHYAVACGVEDLHIDAADHFVSSVSTFTFPPDCSRLARLFVRHAGGLSSGSCFSHCSDAFPTLEVVHLHLLGSTLYIRRCNCEGVINLKPHLRSLTVADCNLTTQLDASTASGTYISLRGQNCNPIKHRIQALPGLANLRVLTICSIALQRVYALDRFGSATCLTKLSYLPSLRELQLVMLEMDYTNLAHMYAFFRCCQCPQLERLFVQLPSSSHDISVDISLEVSEEDEPDEELYEDDDPDGEEDEPVEELSEGYEAEEELLLEQLSEEYMLKERLYYEDVYEEDLPEENVPEDEQFEEDVPEGEHSEEDVPEGEQSEDDVPLYGLNNLIFAKLMKFKGHYFEMRLVSFLLRRATGLQKLLLVPPVGVGNYMEALEEPLDTSRFLDTILDFEKASPDAQIVLSDSDPTAIQQVHSDVS</sequence>
<dbReference type="EnsemblPlants" id="KQL11919">
    <property type="protein sequence ID" value="KQL11919"/>
    <property type="gene ID" value="SETIT_008791mg"/>
</dbReference>
<dbReference type="Proteomes" id="UP000004995">
    <property type="component" value="Unassembled WGS sequence"/>
</dbReference>
<feature type="compositionally biased region" description="Acidic residues" evidence="1">
    <location>
        <begin position="328"/>
        <end position="360"/>
    </location>
</feature>
<evidence type="ECO:0000313" key="2">
    <source>
        <dbReference type="EnsemblPlants" id="KQL11919"/>
    </source>
</evidence>
<dbReference type="eggNOG" id="ENOG502QTMV">
    <property type="taxonomic scope" value="Eukaryota"/>
</dbReference>
<dbReference type="STRING" id="4555.K3Y3K4"/>
<organism evidence="2 3">
    <name type="scientific">Setaria italica</name>
    <name type="common">Foxtail millet</name>
    <name type="synonym">Panicum italicum</name>
    <dbReference type="NCBI Taxonomy" id="4555"/>
    <lineage>
        <taxon>Eukaryota</taxon>
        <taxon>Viridiplantae</taxon>
        <taxon>Streptophyta</taxon>
        <taxon>Embryophyta</taxon>
        <taxon>Tracheophyta</taxon>
        <taxon>Spermatophyta</taxon>
        <taxon>Magnoliopsida</taxon>
        <taxon>Liliopsida</taxon>
        <taxon>Poales</taxon>
        <taxon>Poaceae</taxon>
        <taxon>PACMAD clade</taxon>
        <taxon>Panicoideae</taxon>
        <taxon>Panicodae</taxon>
        <taxon>Paniceae</taxon>
        <taxon>Cenchrinae</taxon>
        <taxon>Setaria</taxon>
    </lineage>
</organism>
<feature type="region of interest" description="Disordered" evidence="1">
    <location>
        <begin position="1"/>
        <end position="31"/>
    </location>
</feature>
<dbReference type="SUPFAM" id="SSF52058">
    <property type="entry name" value="L domain-like"/>
    <property type="match status" value="1"/>
</dbReference>
<reference evidence="2" key="2">
    <citation type="submission" date="2018-08" db="UniProtKB">
        <authorList>
            <consortium name="EnsemblPlants"/>
        </authorList>
    </citation>
    <scope>IDENTIFICATION</scope>
    <source>
        <strain evidence="2">Yugu1</strain>
    </source>
</reference>
<dbReference type="InParanoid" id="K3Y3K4"/>
<keyword evidence="3" id="KW-1185">Reference proteome</keyword>
<name>K3Y3K4_SETIT</name>
<reference evidence="3" key="1">
    <citation type="journal article" date="2012" name="Nat. Biotechnol.">
        <title>Reference genome sequence of the model plant Setaria.</title>
        <authorList>
            <person name="Bennetzen J.L."/>
            <person name="Schmutz J."/>
            <person name="Wang H."/>
            <person name="Percifield R."/>
            <person name="Hawkins J."/>
            <person name="Pontaroli A.C."/>
            <person name="Estep M."/>
            <person name="Feng L."/>
            <person name="Vaughn J.N."/>
            <person name="Grimwood J."/>
            <person name="Jenkins J."/>
            <person name="Barry K."/>
            <person name="Lindquist E."/>
            <person name="Hellsten U."/>
            <person name="Deshpande S."/>
            <person name="Wang X."/>
            <person name="Wu X."/>
            <person name="Mitros T."/>
            <person name="Triplett J."/>
            <person name="Yang X."/>
            <person name="Ye C.Y."/>
            <person name="Mauro-Herrera M."/>
            <person name="Wang L."/>
            <person name="Li P."/>
            <person name="Sharma M."/>
            <person name="Sharma R."/>
            <person name="Ronald P.C."/>
            <person name="Panaud O."/>
            <person name="Kellogg E.A."/>
            <person name="Brutnell T.P."/>
            <person name="Doust A.N."/>
            <person name="Tuskan G.A."/>
            <person name="Rokhsar D."/>
            <person name="Devos K.M."/>
        </authorList>
    </citation>
    <scope>NUCLEOTIDE SEQUENCE [LARGE SCALE GENOMIC DNA]</scope>
    <source>
        <strain evidence="3">cv. Yugu1</strain>
    </source>
</reference>
<evidence type="ECO:0008006" key="4">
    <source>
        <dbReference type="Google" id="ProtNLM"/>
    </source>
</evidence>
<feature type="region of interest" description="Disordered" evidence="1">
    <location>
        <begin position="325"/>
        <end position="360"/>
    </location>
</feature>
<dbReference type="PANTHER" id="PTHR34145:SF65">
    <property type="entry name" value="FBD DOMAIN-CONTAINING PROTEIN"/>
    <property type="match status" value="1"/>
</dbReference>
<dbReference type="AlphaFoldDB" id="K3Y3K4"/>
<dbReference type="InterPro" id="IPR032675">
    <property type="entry name" value="LRR_dom_sf"/>
</dbReference>
<dbReference type="PANTHER" id="PTHR34145">
    <property type="entry name" value="OS02G0105600 PROTEIN"/>
    <property type="match status" value="1"/>
</dbReference>
<evidence type="ECO:0000313" key="3">
    <source>
        <dbReference type="Proteomes" id="UP000004995"/>
    </source>
</evidence>
<evidence type="ECO:0000256" key="1">
    <source>
        <dbReference type="SAM" id="MobiDB-lite"/>
    </source>
</evidence>
<dbReference type="Gramene" id="KQL11919">
    <property type="protein sequence ID" value="KQL11919"/>
    <property type="gene ID" value="SETIT_008791mg"/>
</dbReference>
<dbReference type="HOGENOM" id="CLU_026333_0_0_1"/>
<dbReference type="Gene3D" id="3.80.10.10">
    <property type="entry name" value="Ribonuclease Inhibitor"/>
    <property type="match status" value="1"/>
</dbReference>
<feature type="region of interest" description="Disordered" evidence="1">
    <location>
        <begin position="390"/>
        <end position="424"/>
    </location>
</feature>
<dbReference type="OMA" id="AYACELR"/>
<protein>
    <recommendedName>
        <fullName evidence="4">FBD domain-containing protein</fullName>
    </recommendedName>
</protein>